<keyword evidence="1" id="KW-0472">Membrane</keyword>
<evidence type="ECO:0008006" key="4">
    <source>
        <dbReference type="Google" id="ProtNLM"/>
    </source>
</evidence>
<protein>
    <recommendedName>
        <fullName evidence="4">Amino acid permease/ SLC12A domain-containing protein</fullName>
    </recommendedName>
</protein>
<proteinExistence type="predicted"/>
<dbReference type="EMBL" id="ML735722">
    <property type="protein sequence ID" value="KAE8418876.1"/>
    <property type="molecule type" value="Genomic_DNA"/>
</dbReference>
<evidence type="ECO:0000313" key="2">
    <source>
        <dbReference type="EMBL" id="KAE8418876.1"/>
    </source>
</evidence>
<organism evidence="2 3">
    <name type="scientific">Aspergillus pseudocaelatus</name>
    <dbReference type="NCBI Taxonomy" id="1825620"/>
    <lineage>
        <taxon>Eukaryota</taxon>
        <taxon>Fungi</taxon>
        <taxon>Dikarya</taxon>
        <taxon>Ascomycota</taxon>
        <taxon>Pezizomycotina</taxon>
        <taxon>Eurotiomycetes</taxon>
        <taxon>Eurotiomycetidae</taxon>
        <taxon>Eurotiales</taxon>
        <taxon>Aspergillaceae</taxon>
        <taxon>Aspergillus</taxon>
        <taxon>Aspergillus subgen. Circumdati</taxon>
    </lineage>
</organism>
<keyword evidence="1" id="KW-1133">Transmembrane helix</keyword>
<sequence length="60" mass="6587">MPCYILNRLSLGIPFGGVSSNLTGVALIFALFSLLFIIILSSCLSTLLPSIHHSLKIWFH</sequence>
<keyword evidence="3" id="KW-1185">Reference proteome</keyword>
<feature type="transmembrane region" description="Helical" evidence="1">
    <location>
        <begin position="25"/>
        <end position="48"/>
    </location>
</feature>
<keyword evidence="1" id="KW-0812">Transmembrane</keyword>
<gene>
    <name evidence="2" type="ORF">BDV36DRAFT_252913</name>
</gene>
<evidence type="ECO:0000313" key="3">
    <source>
        <dbReference type="Proteomes" id="UP000325395"/>
    </source>
</evidence>
<name>A0ABQ6WTH1_9EURO</name>
<dbReference type="Proteomes" id="UP000325395">
    <property type="component" value="Unassembled WGS sequence"/>
</dbReference>
<accession>A0ABQ6WTH1</accession>
<reference evidence="2 3" key="1">
    <citation type="submission" date="2019-04" db="EMBL/GenBank/DDBJ databases">
        <authorList>
            <consortium name="DOE Joint Genome Institute"/>
            <person name="Mondo S."/>
            <person name="Kjaerbolling I."/>
            <person name="Vesth T."/>
            <person name="Frisvad J.C."/>
            <person name="Nybo J.L."/>
            <person name="Theobald S."/>
            <person name="Kildgaard S."/>
            <person name="Isbrandt T."/>
            <person name="Kuo A."/>
            <person name="Sato A."/>
            <person name="Lyhne E.K."/>
            <person name="Kogle M.E."/>
            <person name="Wiebenga A."/>
            <person name="Kun R.S."/>
            <person name="Lubbers R.J."/>
            <person name="Makela M.R."/>
            <person name="Barry K."/>
            <person name="Chovatia M."/>
            <person name="Clum A."/>
            <person name="Daum C."/>
            <person name="Haridas S."/>
            <person name="He G."/>
            <person name="LaButti K."/>
            <person name="Lipzen A."/>
            <person name="Riley R."/>
            <person name="Salamov A."/>
            <person name="Simmons B.A."/>
            <person name="Magnuson J.K."/>
            <person name="Henrissat B."/>
            <person name="Mortensen U.H."/>
            <person name="Larsen T.O."/>
            <person name="Devries R.P."/>
            <person name="Grigoriev I.V."/>
            <person name="Machida M."/>
            <person name="Baker S.E."/>
            <person name="Andersen M.R."/>
            <person name="Cantor M.N."/>
            <person name="Hua S.X."/>
        </authorList>
    </citation>
    <scope>NUCLEOTIDE SEQUENCE [LARGE SCALE GENOMIC DNA]</scope>
    <source>
        <strain evidence="2 3">CBS 117616</strain>
    </source>
</reference>
<evidence type="ECO:0000256" key="1">
    <source>
        <dbReference type="SAM" id="Phobius"/>
    </source>
</evidence>